<feature type="region of interest" description="Disordered" evidence="1">
    <location>
        <begin position="24"/>
        <end position="56"/>
    </location>
</feature>
<reference evidence="2" key="1">
    <citation type="submission" date="2023-01" db="EMBL/GenBank/DDBJ databases">
        <title>Genome assembly of the deep-sea coral Lophelia pertusa.</title>
        <authorList>
            <person name="Herrera S."/>
            <person name="Cordes E."/>
        </authorList>
    </citation>
    <scope>NUCLEOTIDE SEQUENCE</scope>
    <source>
        <strain evidence="2">USNM1676648</strain>
        <tissue evidence="2">Polyp</tissue>
    </source>
</reference>
<keyword evidence="3" id="KW-1185">Reference proteome</keyword>
<dbReference type="Proteomes" id="UP001163046">
    <property type="component" value="Unassembled WGS sequence"/>
</dbReference>
<feature type="compositionally biased region" description="Basic and acidic residues" evidence="1">
    <location>
        <begin position="41"/>
        <end position="52"/>
    </location>
</feature>
<organism evidence="2 3">
    <name type="scientific">Desmophyllum pertusum</name>
    <dbReference type="NCBI Taxonomy" id="174260"/>
    <lineage>
        <taxon>Eukaryota</taxon>
        <taxon>Metazoa</taxon>
        <taxon>Cnidaria</taxon>
        <taxon>Anthozoa</taxon>
        <taxon>Hexacorallia</taxon>
        <taxon>Scleractinia</taxon>
        <taxon>Caryophylliina</taxon>
        <taxon>Caryophylliidae</taxon>
        <taxon>Desmophyllum</taxon>
    </lineage>
</organism>
<accession>A0A9X0D125</accession>
<dbReference type="AlphaFoldDB" id="A0A9X0D125"/>
<dbReference type="OrthoDB" id="10068328at2759"/>
<name>A0A9X0D125_9CNID</name>
<protein>
    <submittedName>
        <fullName evidence="2">Regulation of vesicle fusion</fullName>
    </submittedName>
</protein>
<evidence type="ECO:0000256" key="1">
    <source>
        <dbReference type="SAM" id="MobiDB-lite"/>
    </source>
</evidence>
<gene>
    <name evidence="2" type="primary">RUNDC1_1</name>
    <name evidence="2" type="ORF">OS493_004509</name>
</gene>
<evidence type="ECO:0000313" key="2">
    <source>
        <dbReference type="EMBL" id="KAJ7380924.1"/>
    </source>
</evidence>
<feature type="compositionally biased region" description="Polar residues" evidence="1">
    <location>
        <begin position="31"/>
        <end position="40"/>
    </location>
</feature>
<dbReference type="EMBL" id="MU826351">
    <property type="protein sequence ID" value="KAJ7380924.1"/>
    <property type="molecule type" value="Genomic_DNA"/>
</dbReference>
<feature type="compositionally biased region" description="Polar residues" evidence="1">
    <location>
        <begin position="112"/>
        <end position="122"/>
    </location>
</feature>
<evidence type="ECO:0000313" key="3">
    <source>
        <dbReference type="Proteomes" id="UP001163046"/>
    </source>
</evidence>
<proteinExistence type="predicted"/>
<comment type="caution">
    <text evidence="2">The sequence shown here is derived from an EMBL/GenBank/DDBJ whole genome shotgun (WGS) entry which is preliminary data.</text>
</comment>
<sequence>MADFEYDDSTFYCSRPLEERWPPLGAAMDSTAENGTTNSDCTRKSDHEKLQDLEDEQEELNGSLLALTSHFAKVQFRLKQVVAAPEETRERLLMELEEFAFQGCPDVRGPQEKQSPQKTVNNDGDEKNEGNTQNIPCTVLPGLEAVVPQITTDELKAPQMKQYDDLPYMTLQSALWHSTPVTVKRFKGLEDSRQLLMREADLLR</sequence>
<feature type="region of interest" description="Disordered" evidence="1">
    <location>
        <begin position="105"/>
        <end position="136"/>
    </location>
</feature>